<evidence type="ECO:0000313" key="1">
    <source>
        <dbReference type="EMBL" id="TCM87129.1"/>
    </source>
</evidence>
<dbReference type="RefSeq" id="WP_165899127.1">
    <property type="nucleotide sequence ID" value="NZ_SLVM01000003.1"/>
</dbReference>
<dbReference type="SUPFAM" id="SSF89155">
    <property type="entry name" value="TorD-like"/>
    <property type="match status" value="1"/>
</dbReference>
<name>A0A4R1Z0N0_9RHOB</name>
<dbReference type="Gene3D" id="1.10.3480.10">
    <property type="entry name" value="TorD-like"/>
    <property type="match status" value="1"/>
</dbReference>
<dbReference type="InterPro" id="IPR036411">
    <property type="entry name" value="TorD-like_sf"/>
</dbReference>
<dbReference type="InterPro" id="IPR020945">
    <property type="entry name" value="DMSO/NO3_reduct_chaperone"/>
</dbReference>
<sequence length="285" mass="30620">MTSPTAATAYARRDLWLCLARAFAPPATGPDYLASFRADLPEDLAAIGDEIGMHLGAEIAGFRAAAARIAAPMDLQRLYAALFLTPPTPVMVNTCFYIDGGLKGASEQGLEQAYARHGFQRHTHFSDLNDTVGVQGDFLALLYDRAGDKATAGDDIAARAYLAEAEAFIADFPCRWITPLLRDLETVCRSHDLNQAYAHLARIIWLAVESAMKAPESAGIKDGMAQLPAGSARGIGALTAADLAEIAYRLERDGLSWGHVTLHEGWDDAVFAARQVKGEGVETVD</sequence>
<keyword evidence="2" id="KW-1185">Reference proteome</keyword>
<evidence type="ECO:0000313" key="2">
    <source>
        <dbReference type="Proteomes" id="UP000295277"/>
    </source>
</evidence>
<dbReference type="Pfam" id="PF02613">
    <property type="entry name" value="Nitrate_red_del"/>
    <property type="match status" value="1"/>
</dbReference>
<organism evidence="1 2">
    <name type="scientific">Rhodovulum steppense</name>
    <dbReference type="NCBI Taxonomy" id="540251"/>
    <lineage>
        <taxon>Bacteria</taxon>
        <taxon>Pseudomonadati</taxon>
        <taxon>Pseudomonadota</taxon>
        <taxon>Alphaproteobacteria</taxon>
        <taxon>Rhodobacterales</taxon>
        <taxon>Paracoccaceae</taxon>
        <taxon>Rhodovulum</taxon>
    </lineage>
</organism>
<dbReference type="EMBL" id="SLVM01000003">
    <property type="protein sequence ID" value="TCM87129.1"/>
    <property type="molecule type" value="Genomic_DNA"/>
</dbReference>
<comment type="caution">
    <text evidence="1">The sequence shown here is derived from an EMBL/GenBank/DDBJ whole genome shotgun (WGS) entry which is preliminary data.</text>
</comment>
<dbReference type="Proteomes" id="UP000295277">
    <property type="component" value="Unassembled WGS sequence"/>
</dbReference>
<accession>A0A4R1Z0N0</accession>
<proteinExistence type="predicted"/>
<gene>
    <name evidence="1" type="ORF">EV216_103207</name>
</gene>
<dbReference type="AlphaFoldDB" id="A0A4R1Z0N0"/>
<protein>
    <submittedName>
        <fullName evidence="1">Nitrate reductase delta subunit</fullName>
    </submittedName>
</protein>
<reference evidence="1 2" key="1">
    <citation type="submission" date="2019-03" db="EMBL/GenBank/DDBJ databases">
        <title>Genomic Encyclopedia of Type Strains, Phase IV (KMG-IV): sequencing the most valuable type-strain genomes for metagenomic binning, comparative biology and taxonomic classification.</title>
        <authorList>
            <person name="Goeker M."/>
        </authorList>
    </citation>
    <scope>NUCLEOTIDE SEQUENCE [LARGE SCALE GENOMIC DNA]</scope>
    <source>
        <strain evidence="1 2">DSM 21153</strain>
    </source>
</reference>